<dbReference type="EMBL" id="UYRU01069442">
    <property type="protein sequence ID" value="VDN18715.1"/>
    <property type="molecule type" value="Genomic_DNA"/>
</dbReference>
<organism evidence="1 2">
    <name type="scientific">Dibothriocephalus latus</name>
    <name type="common">Fish tapeworm</name>
    <name type="synonym">Diphyllobothrium latum</name>
    <dbReference type="NCBI Taxonomy" id="60516"/>
    <lineage>
        <taxon>Eukaryota</taxon>
        <taxon>Metazoa</taxon>
        <taxon>Spiralia</taxon>
        <taxon>Lophotrochozoa</taxon>
        <taxon>Platyhelminthes</taxon>
        <taxon>Cestoda</taxon>
        <taxon>Eucestoda</taxon>
        <taxon>Diphyllobothriidea</taxon>
        <taxon>Diphyllobothriidae</taxon>
        <taxon>Dibothriocephalus</taxon>
    </lineage>
</organism>
<evidence type="ECO:0000313" key="1">
    <source>
        <dbReference type="EMBL" id="VDN18715.1"/>
    </source>
</evidence>
<dbReference type="AlphaFoldDB" id="A0A3P7LNW6"/>
<accession>A0A3P7LNW6</accession>
<proteinExistence type="predicted"/>
<sequence>MESMGEFESPQLRDHEKAIIMEDIRLRWIFFTNQFFTDWELWSKFPLPVILLHIRQLVRRVKTNRRFYCQNLPISSLLTAAGFYFWDVKTLFSFAESSAHPDVISEVVVLIGKIFDRAGANDQFTLLTYEQGVADKLYTVILSPSSKVHVTAKINALKVCAILSWDVFFIKDSQL</sequence>
<evidence type="ECO:0000313" key="2">
    <source>
        <dbReference type="Proteomes" id="UP000281553"/>
    </source>
</evidence>
<protein>
    <submittedName>
        <fullName evidence="1">Uncharacterized protein</fullName>
    </submittedName>
</protein>
<dbReference type="Proteomes" id="UP000281553">
    <property type="component" value="Unassembled WGS sequence"/>
</dbReference>
<reference evidence="1 2" key="1">
    <citation type="submission" date="2018-11" db="EMBL/GenBank/DDBJ databases">
        <authorList>
            <consortium name="Pathogen Informatics"/>
        </authorList>
    </citation>
    <scope>NUCLEOTIDE SEQUENCE [LARGE SCALE GENOMIC DNA]</scope>
</reference>
<name>A0A3P7LNW6_DIBLA</name>
<gene>
    <name evidence="1" type="ORF">DILT_LOCUS13247</name>
</gene>
<keyword evidence="2" id="KW-1185">Reference proteome</keyword>